<reference evidence="1 2" key="1">
    <citation type="journal article" date="2017" name="Mol. Plant">
        <title>The Genome of Medicinal Plant Macleaya cordata Provides New Insights into Benzylisoquinoline Alkaloids Metabolism.</title>
        <authorList>
            <person name="Liu X."/>
            <person name="Liu Y."/>
            <person name="Huang P."/>
            <person name="Ma Y."/>
            <person name="Qing Z."/>
            <person name="Tang Q."/>
            <person name="Cao H."/>
            <person name="Cheng P."/>
            <person name="Zheng Y."/>
            <person name="Yuan Z."/>
            <person name="Zhou Y."/>
            <person name="Liu J."/>
            <person name="Tang Z."/>
            <person name="Zhuo Y."/>
            <person name="Zhang Y."/>
            <person name="Yu L."/>
            <person name="Huang J."/>
            <person name="Yang P."/>
            <person name="Peng Q."/>
            <person name="Zhang J."/>
            <person name="Jiang W."/>
            <person name="Zhang Z."/>
            <person name="Lin K."/>
            <person name="Ro D.K."/>
            <person name="Chen X."/>
            <person name="Xiong X."/>
            <person name="Shang Y."/>
            <person name="Huang S."/>
            <person name="Zeng J."/>
        </authorList>
    </citation>
    <scope>NUCLEOTIDE SEQUENCE [LARGE SCALE GENOMIC DNA]</scope>
    <source>
        <strain evidence="2">cv. BLH2017</strain>
        <tissue evidence="1">Root</tissue>
    </source>
</reference>
<evidence type="ECO:0000313" key="2">
    <source>
        <dbReference type="Proteomes" id="UP000195402"/>
    </source>
</evidence>
<dbReference type="EMBL" id="MVGT01002562">
    <property type="protein sequence ID" value="OVA07421.1"/>
    <property type="molecule type" value="Genomic_DNA"/>
</dbReference>
<comment type="caution">
    <text evidence="1">The sequence shown here is derived from an EMBL/GenBank/DDBJ whole genome shotgun (WGS) entry which is preliminary data.</text>
</comment>
<name>A0A200QAE7_MACCD</name>
<sequence length="49" mass="5551">MLPLEEVQDFVLVLSWPGFKLLAFSISSSPDTGGPRLRRIECLSFLRLD</sequence>
<protein>
    <submittedName>
        <fullName evidence="1">Uncharacterized protein</fullName>
    </submittedName>
</protein>
<keyword evidence="2" id="KW-1185">Reference proteome</keyword>
<dbReference type="AlphaFoldDB" id="A0A200QAE7"/>
<dbReference type="Proteomes" id="UP000195402">
    <property type="component" value="Unassembled WGS sequence"/>
</dbReference>
<accession>A0A200QAE7</accession>
<evidence type="ECO:0000313" key="1">
    <source>
        <dbReference type="EMBL" id="OVA07421.1"/>
    </source>
</evidence>
<proteinExistence type="predicted"/>
<gene>
    <name evidence="1" type="ORF">BVC80_8825g32</name>
</gene>
<dbReference type="InParanoid" id="A0A200QAE7"/>
<organism evidence="1 2">
    <name type="scientific">Macleaya cordata</name>
    <name type="common">Five-seeded plume-poppy</name>
    <name type="synonym">Bocconia cordata</name>
    <dbReference type="NCBI Taxonomy" id="56857"/>
    <lineage>
        <taxon>Eukaryota</taxon>
        <taxon>Viridiplantae</taxon>
        <taxon>Streptophyta</taxon>
        <taxon>Embryophyta</taxon>
        <taxon>Tracheophyta</taxon>
        <taxon>Spermatophyta</taxon>
        <taxon>Magnoliopsida</taxon>
        <taxon>Ranunculales</taxon>
        <taxon>Papaveraceae</taxon>
        <taxon>Papaveroideae</taxon>
        <taxon>Macleaya</taxon>
    </lineage>
</organism>